<feature type="region of interest" description="Disordered" evidence="1">
    <location>
        <begin position="1"/>
        <end position="35"/>
    </location>
</feature>
<name>A0A0A9BXL0_ARUDO</name>
<reference evidence="2" key="2">
    <citation type="journal article" date="2015" name="Data Brief">
        <title>Shoot transcriptome of the giant reed, Arundo donax.</title>
        <authorList>
            <person name="Barrero R.A."/>
            <person name="Guerrero F.D."/>
            <person name="Moolhuijzen P."/>
            <person name="Goolsby J.A."/>
            <person name="Tidwell J."/>
            <person name="Bellgard S.E."/>
            <person name="Bellgard M.I."/>
        </authorList>
    </citation>
    <scope>NUCLEOTIDE SEQUENCE</scope>
    <source>
        <tissue evidence="2">Shoot tissue taken approximately 20 cm above the soil surface</tissue>
    </source>
</reference>
<dbReference type="EMBL" id="GBRH01230942">
    <property type="protein sequence ID" value="JAD66953.1"/>
    <property type="molecule type" value="Transcribed_RNA"/>
</dbReference>
<evidence type="ECO:0000256" key="1">
    <source>
        <dbReference type="SAM" id="MobiDB-lite"/>
    </source>
</evidence>
<sequence>MDSATAVHAQSRSIAAPAPRSRTALPPSAHSASTATPPVAYLTARARSAAVPASCSWLAAQACFSTTRSV</sequence>
<protein>
    <submittedName>
        <fullName evidence="2">Uncharacterized protein</fullName>
    </submittedName>
</protein>
<accession>A0A0A9BXL0</accession>
<dbReference type="AlphaFoldDB" id="A0A0A9BXL0"/>
<proteinExistence type="predicted"/>
<reference evidence="2" key="1">
    <citation type="submission" date="2014-09" db="EMBL/GenBank/DDBJ databases">
        <authorList>
            <person name="Magalhaes I.L.F."/>
            <person name="Oliveira U."/>
            <person name="Santos F.R."/>
            <person name="Vidigal T.H.D.A."/>
            <person name="Brescovit A.D."/>
            <person name="Santos A.J."/>
        </authorList>
    </citation>
    <scope>NUCLEOTIDE SEQUENCE</scope>
    <source>
        <tissue evidence="2">Shoot tissue taken approximately 20 cm above the soil surface</tissue>
    </source>
</reference>
<organism evidence="2">
    <name type="scientific">Arundo donax</name>
    <name type="common">Giant reed</name>
    <name type="synonym">Donax arundinaceus</name>
    <dbReference type="NCBI Taxonomy" id="35708"/>
    <lineage>
        <taxon>Eukaryota</taxon>
        <taxon>Viridiplantae</taxon>
        <taxon>Streptophyta</taxon>
        <taxon>Embryophyta</taxon>
        <taxon>Tracheophyta</taxon>
        <taxon>Spermatophyta</taxon>
        <taxon>Magnoliopsida</taxon>
        <taxon>Liliopsida</taxon>
        <taxon>Poales</taxon>
        <taxon>Poaceae</taxon>
        <taxon>PACMAD clade</taxon>
        <taxon>Arundinoideae</taxon>
        <taxon>Arundineae</taxon>
        <taxon>Arundo</taxon>
    </lineage>
</organism>
<evidence type="ECO:0000313" key="2">
    <source>
        <dbReference type="EMBL" id="JAD66953.1"/>
    </source>
</evidence>